<keyword evidence="3" id="KW-1185">Reference proteome</keyword>
<dbReference type="Proteomes" id="UP001240984">
    <property type="component" value="Unassembled WGS sequence"/>
</dbReference>
<comment type="caution">
    <text evidence="2">The sequence shown here is derived from an EMBL/GenBank/DDBJ whole genome shotgun (WGS) entry which is preliminary data.</text>
</comment>
<feature type="transmembrane region" description="Helical" evidence="1">
    <location>
        <begin position="98"/>
        <end position="121"/>
    </location>
</feature>
<dbReference type="EMBL" id="JAUSRA010000001">
    <property type="protein sequence ID" value="MDP9797230.1"/>
    <property type="molecule type" value="Genomic_DNA"/>
</dbReference>
<protein>
    <submittedName>
        <fullName evidence="2">Uncharacterized protein</fullName>
    </submittedName>
</protein>
<organism evidence="2 3">
    <name type="scientific">Catenuloplanes nepalensis</name>
    <dbReference type="NCBI Taxonomy" id="587533"/>
    <lineage>
        <taxon>Bacteria</taxon>
        <taxon>Bacillati</taxon>
        <taxon>Actinomycetota</taxon>
        <taxon>Actinomycetes</taxon>
        <taxon>Micromonosporales</taxon>
        <taxon>Micromonosporaceae</taxon>
        <taxon>Catenuloplanes</taxon>
    </lineage>
</organism>
<reference evidence="2 3" key="1">
    <citation type="submission" date="2023-07" db="EMBL/GenBank/DDBJ databases">
        <title>Sequencing the genomes of 1000 actinobacteria strains.</title>
        <authorList>
            <person name="Klenk H.-P."/>
        </authorList>
    </citation>
    <scope>NUCLEOTIDE SEQUENCE [LARGE SCALE GENOMIC DNA]</scope>
    <source>
        <strain evidence="2 3">DSM 44710</strain>
    </source>
</reference>
<keyword evidence="1" id="KW-0812">Transmembrane</keyword>
<evidence type="ECO:0000256" key="1">
    <source>
        <dbReference type="SAM" id="Phobius"/>
    </source>
</evidence>
<keyword evidence="1" id="KW-0472">Membrane</keyword>
<feature type="transmembrane region" description="Helical" evidence="1">
    <location>
        <begin position="48"/>
        <end position="66"/>
    </location>
</feature>
<proteinExistence type="predicted"/>
<evidence type="ECO:0000313" key="2">
    <source>
        <dbReference type="EMBL" id="MDP9797230.1"/>
    </source>
</evidence>
<gene>
    <name evidence="2" type="ORF">J2S43_005742</name>
</gene>
<dbReference type="RefSeq" id="WP_306834405.1">
    <property type="nucleotide sequence ID" value="NZ_JAUSRA010000001.1"/>
</dbReference>
<keyword evidence="1" id="KW-1133">Transmembrane helix</keyword>
<evidence type="ECO:0000313" key="3">
    <source>
        <dbReference type="Proteomes" id="UP001240984"/>
    </source>
</evidence>
<feature type="transmembrane region" description="Helical" evidence="1">
    <location>
        <begin position="73"/>
        <end position="92"/>
    </location>
</feature>
<sequence length="134" mass="13860">MTFRKVLLGAAGGAGVWVASWTIAIGVTGLMAATLWPDDPDASIGNGMVLLAVPLLTVPLLEWLLLRRLRVRGAGVFGLLALAAYFLSVQIGTEQSTWSVPLVVGVAGAVVFAAYTAIVTATSGPRHTAKPAAY</sequence>
<accession>A0ABT9N0L2</accession>
<name>A0ABT9N0L2_9ACTN</name>
<feature type="transmembrane region" description="Helical" evidence="1">
    <location>
        <begin position="7"/>
        <end position="36"/>
    </location>
</feature>